<dbReference type="PANTHER" id="PTHR34352">
    <property type="entry name" value="PROTEIN YHFA"/>
    <property type="match status" value="1"/>
</dbReference>
<dbReference type="NCBIfam" id="NF008009">
    <property type="entry name" value="PRK10738.1"/>
    <property type="match status" value="1"/>
</dbReference>
<accession>A0A1Y2K998</accession>
<dbReference type="AlphaFoldDB" id="A0A1Y2K998"/>
<dbReference type="InterPro" id="IPR036102">
    <property type="entry name" value="OsmC/Ohrsf"/>
</dbReference>
<protein>
    <submittedName>
        <fullName evidence="1">Putative OsmC family protein</fullName>
    </submittedName>
</protein>
<dbReference type="Gene3D" id="2.20.25.10">
    <property type="match status" value="1"/>
</dbReference>
<comment type="caution">
    <text evidence="1">The sequence shown here is derived from an EMBL/GenBank/DDBJ whole genome shotgun (WGS) entry which is preliminary data.</text>
</comment>
<dbReference type="SUPFAM" id="SSF82784">
    <property type="entry name" value="OsmC-like"/>
    <property type="match status" value="1"/>
</dbReference>
<evidence type="ECO:0000313" key="2">
    <source>
        <dbReference type="Proteomes" id="UP000194003"/>
    </source>
</evidence>
<organism evidence="1 2">
    <name type="scientific">Magnetofaba australis IT-1</name>
    <dbReference type="NCBI Taxonomy" id="1434232"/>
    <lineage>
        <taxon>Bacteria</taxon>
        <taxon>Pseudomonadati</taxon>
        <taxon>Pseudomonadota</taxon>
        <taxon>Magnetococcia</taxon>
        <taxon>Magnetococcales</taxon>
        <taxon>Magnetococcaceae</taxon>
        <taxon>Magnetofaba</taxon>
    </lineage>
</organism>
<keyword evidence="2" id="KW-1185">Reference proteome</keyword>
<dbReference type="STRING" id="1434232.MAIT1_03887"/>
<name>A0A1Y2K998_9PROT</name>
<dbReference type="InterPro" id="IPR003718">
    <property type="entry name" value="OsmC/Ohr_fam"/>
</dbReference>
<dbReference type="EMBL" id="LVJN01000015">
    <property type="protein sequence ID" value="OSM07189.1"/>
    <property type="molecule type" value="Genomic_DNA"/>
</dbReference>
<dbReference type="InterPro" id="IPR015946">
    <property type="entry name" value="KH_dom-like_a/b"/>
</dbReference>
<dbReference type="RefSeq" id="WP_085441143.1">
    <property type="nucleotide sequence ID" value="NZ_LVJN01000015.1"/>
</dbReference>
<gene>
    <name evidence="1" type="ORF">MAIT1_03887</name>
</gene>
<dbReference type="OrthoDB" id="9804010at2"/>
<reference evidence="1 2" key="1">
    <citation type="journal article" date="2016" name="BMC Genomics">
        <title>Combined genomic and structural analyses of a cultured magnetotactic bacterium reveals its niche adaptation to a dynamic environment.</title>
        <authorList>
            <person name="Araujo A.C."/>
            <person name="Morillo V."/>
            <person name="Cypriano J."/>
            <person name="Teixeira L.C."/>
            <person name="Leao P."/>
            <person name="Lyra S."/>
            <person name="Almeida L.G."/>
            <person name="Bazylinski D.A."/>
            <person name="Vasconcellos A.T."/>
            <person name="Abreu F."/>
            <person name="Lins U."/>
        </authorList>
    </citation>
    <scope>NUCLEOTIDE SEQUENCE [LARGE SCALE GENOMIC DNA]</scope>
    <source>
        <strain evidence="1 2">IT-1</strain>
    </source>
</reference>
<proteinExistence type="predicted"/>
<sequence length="144" mass="15421">MATMARVKLIEGITMLGESGSGHAVVMDAAEEVGGRDIGVRPMELLLMGMGGCSSIDVLNILRKGRHDVTDCVAELVAKRAETEPKVFTEIKLEFTITGRKLTEKAVARAIELSMQTYCSASIMLGKTAKIETSFSIIDADAAE</sequence>
<evidence type="ECO:0000313" key="1">
    <source>
        <dbReference type="EMBL" id="OSM07189.1"/>
    </source>
</evidence>
<dbReference type="PANTHER" id="PTHR34352:SF1">
    <property type="entry name" value="PROTEIN YHFA"/>
    <property type="match status" value="1"/>
</dbReference>
<dbReference type="Proteomes" id="UP000194003">
    <property type="component" value="Unassembled WGS sequence"/>
</dbReference>
<dbReference type="Pfam" id="PF02566">
    <property type="entry name" value="OsmC"/>
    <property type="match status" value="1"/>
</dbReference>
<dbReference type="Gene3D" id="3.30.300.20">
    <property type="match status" value="1"/>
</dbReference>